<keyword evidence="2" id="KW-1003">Cell membrane</keyword>
<comment type="subcellular location">
    <subcellularLocation>
        <location evidence="1">Cell inner membrane</location>
    </subcellularLocation>
</comment>
<feature type="non-terminal residue" evidence="7">
    <location>
        <position position="1"/>
    </location>
</feature>
<keyword evidence="6" id="KW-0012">Acyltransferase</keyword>
<dbReference type="GO" id="GO:0008610">
    <property type="term" value="P:lipid biosynthetic process"/>
    <property type="evidence" value="ECO:0007669"/>
    <property type="project" value="UniProtKB-ARBA"/>
</dbReference>
<gene>
    <name evidence="7" type="ORF">METZ01_LOCUS6055</name>
</gene>
<dbReference type="InterPro" id="IPR004960">
    <property type="entry name" value="LipA_acyltrans"/>
</dbReference>
<dbReference type="PANTHER" id="PTHR30606">
    <property type="entry name" value="LIPID A BIOSYNTHESIS LAUROYL ACYLTRANSFERASE"/>
    <property type="match status" value="1"/>
</dbReference>
<dbReference type="Pfam" id="PF03279">
    <property type="entry name" value="Lip_A_acyltrans"/>
    <property type="match status" value="1"/>
</dbReference>
<evidence type="ECO:0008006" key="8">
    <source>
        <dbReference type="Google" id="ProtNLM"/>
    </source>
</evidence>
<evidence type="ECO:0000256" key="3">
    <source>
        <dbReference type="ARBA" id="ARBA00022519"/>
    </source>
</evidence>
<evidence type="ECO:0000256" key="4">
    <source>
        <dbReference type="ARBA" id="ARBA00022679"/>
    </source>
</evidence>
<evidence type="ECO:0000313" key="7">
    <source>
        <dbReference type="EMBL" id="SUZ53201.1"/>
    </source>
</evidence>
<dbReference type="GO" id="GO:0016746">
    <property type="term" value="F:acyltransferase activity"/>
    <property type="evidence" value="ECO:0007669"/>
    <property type="project" value="UniProtKB-KW"/>
</dbReference>
<dbReference type="PANTHER" id="PTHR30606:SF9">
    <property type="entry name" value="LIPID A BIOSYNTHESIS LAUROYLTRANSFERASE"/>
    <property type="match status" value="1"/>
</dbReference>
<evidence type="ECO:0000256" key="5">
    <source>
        <dbReference type="ARBA" id="ARBA00023136"/>
    </source>
</evidence>
<protein>
    <recommendedName>
        <fullName evidence="8">Lipid A biosynthesis acyltransferase</fullName>
    </recommendedName>
</protein>
<dbReference type="GO" id="GO:0005886">
    <property type="term" value="C:plasma membrane"/>
    <property type="evidence" value="ECO:0007669"/>
    <property type="project" value="UniProtKB-SubCell"/>
</dbReference>
<dbReference type="CDD" id="cd07984">
    <property type="entry name" value="LPLAT_LABLAT-like"/>
    <property type="match status" value="1"/>
</dbReference>
<dbReference type="EMBL" id="UINC01000319">
    <property type="protein sequence ID" value="SUZ53201.1"/>
    <property type="molecule type" value="Genomic_DNA"/>
</dbReference>
<dbReference type="PIRSF" id="PIRSF026649">
    <property type="entry name" value="MsbB"/>
    <property type="match status" value="1"/>
</dbReference>
<dbReference type="GO" id="GO:1901137">
    <property type="term" value="P:carbohydrate derivative biosynthetic process"/>
    <property type="evidence" value="ECO:0007669"/>
    <property type="project" value="UniProtKB-ARBA"/>
</dbReference>
<reference evidence="7" key="1">
    <citation type="submission" date="2018-05" db="EMBL/GenBank/DDBJ databases">
        <authorList>
            <person name="Lanie J.A."/>
            <person name="Ng W.-L."/>
            <person name="Kazmierczak K.M."/>
            <person name="Andrzejewski T.M."/>
            <person name="Davidsen T.M."/>
            <person name="Wayne K.J."/>
            <person name="Tettelin H."/>
            <person name="Glass J.I."/>
            <person name="Rusch D."/>
            <person name="Podicherti R."/>
            <person name="Tsui H.-C.T."/>
            <person name="Winkler M.E."/>
        </authorList>
    </citation>
    <scope>NUCLEOTIDE SEQUENCE</scope>
</reference>
<sequence length="297" mass="33725">VALVVIAMIVGVLPWSFTRWAGRALGQAFYLLFHSRRRLAIENLQTAFPNRSSTECRALARSTFHHFGRFAADLLKFRTLSPNAMLDLIEVSGEERVEKAQASGKGILFITGHFGFWEIQALAHALKFEPMSVMARALDNPHAHKFLERIRVSTGNVVIYRRGTLRRVFKTLRQNGAVGIPIDQHVQSRDAVYVKFFNRTVATTAALAVLAARTGAPVIPLFALPLNDGRYRLVYEPVVPPPENETPEALLAFTQRCTNVLETHVRRHPSLWLWMHRRWRDEESEFKETDGVFPTAQ</sequence>
<dbReference type="AlphaFoldDB" id="A0A381NF73"/>
<evidence type="ECO:0000256" key="6">
    <source>
        <dbReference type="ARBA" id="ARBA00023315"/>
    </source>
</evidence>
<keyword evidence="4" id="KW-0808">Transferase</keyword>
<keyword evidence="3" id="KW-0997">Cell inner membrane</keyword>
<evidence type="ECO:0000256" key="2">
    <source>
        <dbReference type="ARBA" id="ARBA00022475"/>
    </source>
</evidence>
<evidence type="ECO:0000256" key="1">
    <source>
        <dbReference type="ARBA" id="ARBA00004533"/>
    </source>
</evidence>
<proteinExistence type="predicted"/>
<name>A0A381NF73_9ZZZZ</name>
<keyword evidence="5" id="KW-0472">Membrane</keyword>
<organism evidence="7">
    <name type="scientific">marine metagenome</name>
    <dbReference type="NCBI Taxonomy" id="408172"/>
    <lineage>
        <taxon>unclassified sequences</taxon>
        <taxon>metagenomes</taxon>
        <taxon>ecological metagenomes</taxon>
    </lineage>
</organism>
<accession>A0A381NF73</accession>